<organism evidence="3">
    <name type="scientific">Pseudo-nitzschia delicatissima</name>
    <dbReference type="NCBI Taxonomy" id="44447"/>
    <lineage>
        <taxon>Eukaryota</taxon>
        <taxon>Sar</taxon>
        <taxon>Stramenopiles</taxon>
        <taxon>Ochrophyta</taxon>
        <taxon>Bacillariophyta</taxon>
        <taxon>Bacillariophyceae</taxon>
        <taxon>Bacillariophycidae</taxon>
        <taxon>Bacillariales</taxon>
        <taxon>Bacillariaceae</taxon>
        <taxon>Pseudo-nitzschia</taxon>
    </lineage>
</organism>
<feature type="compositionally biased region" description="Acidic residues" evidence="1">
    <location>
        <begin position="128"/>
        <end position="137"/>
    </location>
</feature>
<keyword evidence="2" id="KW-1133">Transmembrane helix</keyword>
<evidence type="ECO:0000313" key="3">
    <source>
        <dbReference type="EMBL" id="CAD8760146.1"/>
    </source>
</evidence>
<gene>
    <name evidence="3" type="ORF">PDEL1432_LOCUS185</name>
</gene>
<evidence type="ECO:0000256" key="2">
    <source>
        <dbReference type="SAM" id="Phobius"/>
    </source>
</evidence>
<sequence length="143" mass="15719">MPNMISSKLHSISEDIESGDCPHVRRDGFSSDSVMNGKRQSVNWETCSHSGNKAAITWLILLFLSLGFTVQQASLSTVVTRATMGRSTLENSSFNSPEFAGSKSVKRQMLEVEEETDKKSMPINATESSDETIEQEPNESATN</sequence>
<dbReference type="EMBL" id="HBFL01000264">
    <property type="protein sequence ID" value="CAD8760146.1"/>
    <property type="molecule type" value="Transcribed_RNA"/>
</dbReference>
<reference evidence="3" key="1">
    <citation type="submission" date="2021-01" db="EMBL/GenBank/DDBJ databases">
        <authorList>
            <person name="Corre E."/>
            <person name="Pelletier E."/>
            <person name="Niang G."/>
            <person name="Scheremetjew M."/>
            <person name="Finn R."/>
            <person name="Kale V."/>
            <person name="Holt S."/>
            <person name="Cochrane G."/>
            <person name="Meng A."/>
            <person name="Brown T."/>
            <person name="Cohen L."/>
        </authorList>
    </citation>
    <scope>NUCLEOTIDE SEQUENCE</scope>
    <source>
        <strain evidence="3">UNC1205</strain>
    </source>
</reference>
<evidence type="ECO:0000256" key="1">
    <source>
        <dbReference type="SAM" id="MobiDB-lite"/>
    </source>
</evidence>
<feature type="region of interest" description="Disordered" evidence="1">
    <location>
        <begin position="89"/>
        <end position="143"/>
    </location>
</feature>
<dbReference type="AlphaFoldDB" id="A0A7S0UEN5"/>
<feature type="transmembrane region" description="Helical" evidence="2">
    <location>
        <begin position="55"/>
        <end position="79"/>
    </location>
</feature>
<proteinExistence type="predicted"/>
<keyword evidence="2" id="KW-0812">Transmembrane</keyword>
<accession>A0A7S0UEN5</accession>
<name>A0A7S0UEN5_9STRA</name>
<protein>
    <submittedName>
        <fullName evidence="3">Uncharacterized protein</fullName>
    </submittedName>
</protein>
<keyword evidence="2" id="KW-0472">Membrane</keyword>